<feature type="transmembrane region" description="Helical" evidence="5">
    <location>
        <begin position="320"/>
        <end position="338"/>
    </location>
</feature>
<evidence type="ECO:0000256" key="3">
    <source>
        <dbReference type="ARBA" id="ARBA00022553"/>
    </source>
</evidence>
<keyword evidence="3" id="KW-0597">Phosphoprotein</keyword>
<feature type="chain" id="PRO_5016114742" description="histidine kinase" evidence="6">
    <location>
        <begin position="30"/>
        <end position="504"/>
    </location>
</feature>
<dbReference type="PANTHER" id="PTHR45339">
    <property type="entry name" value="HYBRID SIGNAL TRANSDUCTION HISTIDINE KINASE J"/>
    <property type="match status" value="1"/>
</dbReference>
<dbReference type="EMBL" id="QFNK01000165">
    <property type="protein sequence ID" value="PZO84829.1"/>
    <property type="molecule type" value="Genomic_DNA"/>
</dbReference>
<evidence type="ECO:0000313" key="10">
    <source>
        <dbReference type="Proteomes" id="UP000249557"/>
    </source>
</evidence>
<organism evidence="9 10">
    <name type="scientific">Micavibrio aeruginosavorus</name>
    <dbReference type="NCBI Taxonomy" id="349221"/>
    <lineage>
        <taxon>Bacteria</taxon>
        <taxon>Pseudomonadati</taxon>
        <taxon>Bdellovibrionota</taxon>
        <taxon>Bdellovibrionia</taxon>
        <taxon>Bdellovibrionales</taxon>
        <taxon>Pseudobdellovibrionaceae</taxon>
        <taxon>Micavibrio</taxon>
    </lineage>
</organism>
<feature type="transmembrane region" description="Helical" evidence="5">
    <location>
        <begin position="227"/>
        <end position="244"/>
    </location>
</feature>
<dbReference type="SUPFAM" id="SSF47384">
    <property type="entry name" value="Homodimeric domain of signal transducing histidine kinase"/>
    <property type="match status" value="1"/>
</dbReference>
<feature type="transmembrane region" description="Helical" evidence="5">
    <location>
        <begin position="345"/>
        <end position="365"/>
    </location>
</feature>
<dbReference type="GO" id="GO:0000155">
    <property type="term" value="F:phosphorelay sensor kinase activity"/>
    <property type="evidence" value="ECO:0007669"/>
    <property type="project" value="InterPro"/>
</dbReference>
<comment type="catalytic activity">
    <reaction evidence="1">
        <text>ATP + protein L-histidine = ADP + protein N-phospho-L-histidine.</text>
        <dbReference type="EC" id="2.7.13.3"/>
    </reaction>
</comment>
<feature type="signal peptide" evidence="6">
    <location>
        <begin position="1"/>
        <end position="29"/>
    </location>
</feature>
<evidence type="ECO:0000256" key="4">
    <source>
        <dbReference type="ARBA" id="ARBA00023012"/>
    </source>
</evidence>
<feature type="non-terminal residue" evidence="9">
    <location>
        <position position="504"/>
    </location>
</feature>
<reference evidence="9 10" key="1">
    <citation type="submission" date="2017-08" db="EMBL/GenBank/DDBJ databases">
        <title>Infants hospitalized years apart are colonized by the same room-sourced microbial strains.</title>
        <authorList>
            <person name="Brooks B."/>
            <person name="Olm M.R."/>
            <person name="Firek B.A."/>
            <person name="Baker R."/>
            <person name="Thomas B.C."/>
            <person name="Morowitz M.J."/>
            <person name="Banfield J.F."/>
        </authorList>
    </citation>
    <scope>NUCLEOTIDE SEQUENCE [LARGE SCALE GENOMIC DNA]</scope>
    <source>
        <strain evidence="9">S2_018_000_R2_104</strain>
    </source>
</reference>
<keyword evidence="5" id="KW-0812">Transmembrane</keyword>
<proteinExistence type="predicted"/>
<keyword evidence="4" id="KW-0902">Two-component regulatory system</keyword>
<sequence>MNGLQTGLHTILMVCAVLCVLHPAAPSLAQTKVLGAAEVNEDTDSVELGPYAIIQKDPDQKITPDTIRSSGGRVLTGKLYDKPVVFLGHDGVPIWLSIKIANTGKNADWIIDLGRRSDGRFGYIKSVRAYEFSTFENGAVNLTNIPAYAGNGTYKIRLEQGQQKLVLFDITGAGGIPSIVPLKLYSEKAFAAHAESRASLNTAISMMLSGIALCFLFPALSRRRADFIPYAIYFFYIMSAWVLYDLLGSAGKGAIFSSLVLCIVLGYTLLSIFITRSFCGIDQSSFTERYILYGLAWLNVMGTLLSFFLPVGSGTTHVSLLYGAPAFTLLILSLMGYAQARNGQIPGYLFSISWLFPLAGLVFSVLQACNVLPYNGFLVNGFWYAAVPQGILFLMALRQKNIKDTQYNGAGFGGDSLNLTRLKETKDSAEHARLLKVIEKERHLLAEFRQQDAKRVEEMRRAKEEADEANRAKSAFLAVVSHEIRTPMTGIMGMVRLLLDSSIT</sequence>
<comment type="caution">
    <text evidence="9">The sequence shown here is derived from an EMBL/GenBank/DDBJ whole genome shotgun (WGS) entry which is preliminary data.</text>
</comment>
<dbReference type="Pfam" id="PF00512">
    <property type="entry name" value="HisKA"/>
    <property type="match status" value="1"/>
</dbReference>
<keyword evidence="5" id="KW-0472">Membrane</keyword>
<dbReference type="PANTHER" id="PTHR45339:SF1">
    <property type="entry name" value="HYBRID SIGNAL TRANSDUCTION HISTIDINE KINASE J"/>
    <property type="match status" value="1"/>
</dbReference>
<evidence type="ECO:0000259" key="7">
    <source>
        <dbReference type="Pfam" id="PF00512"/>
    </source>
</evidence>
<feature type="transmembrane region" description="Helical" evidence="5">
    <location>
        <begin position="377"/>
        <end position="397"/>
    </location>
</feature>
<protein>
    <recommendedName>
        <fullName evidence="2">histidine kinase</fullName>
        <ecNumber evidence="2">2.7.13.3</ecNumber>
    </recommendedName>
</protein>
<feature type="domain" description="Signal transduction histidine kinase dimerisation/phosphoacceptor" evidence="7">
    <location>
        <begin position="472"/>
        <end position="500"/>
    </location>
</feature>
<dbReference type="CDD" id="cd00082">
    <property type="entry name" value="HisKA"/>
    <property type="match status" value="1"/>
</dbReference>
<evidence type="ECO:0000256" key="1">
    <source>
        <dbReference type="ARBA" id="ARBA00000085"/>
    </source>
</evidence>
<keyword evidence="5" id="KW-1133">Transmembrane helix</keyword>
<accession>A0A2W4ZX72</accession>
<keyword evidence="6" id="KW-0732">Signal</keyword>
<dbReference type="Proteomes" id="UP000249557">
    <property type="component" value="Unassembled WGS sequence"/>
</dbReference>
<feature type="transmembrane region" description="Helical" evidence="5">
    <location>
        <begin position="203"/>
        <end position="220"/>
    </location>
</feature>
<evidence type="ECO:0000256" key="2">
    <source>
        <dbReference type="ARBA" id="ARBA00012438"/>
    </source>
</evidence>
<feature type="transmembrane region" description="Helical" evidence="5">
    <location>
        <begin position="290"/>
        <end position="308"/>
    </location>
</feature>
<dbReference type="Gene3D" id="1.10.287.130">
    <property type="match status" value="1"/>
</dbReference>
<feature type="domain" description="7TM-DISM receptor extracellular" evidence="8">
    <location>
        <begin position="207"/>
        <end position="398"/>
    </location>
</feature>
<dbReference type="EC" id="2.7.13.3" evidence="2"/>
<feature type="transmembrane region" description="Helical" evidence="5">
    <location>
        <begin position="256"/>
        <end position="278"/>
    </location>
</feature>
<evidence type="ECO:0000313" key="9">
    <source>
        <dbReference type="EMBL" id="PZO84829.1"/>
    </source>
</evidence>
<name>A0A2W4ZX72_9BACT</name>
<dbReference type="InterPro" id="IPR036097">
    <property type="entry name" value="HisK_dim/P_sf"/>
</dbReference>
<evidence type="ECO:0000256" key="5">
    <source>
        <dbReference type="SAM" id="Phobius"/>
    </source>
</evidence>
<dbReference type="AlphaFoldDB" id="A0A2W4ZX72"/>
<dbReference type="InterPro" id="IPR011623">
    <property type="entry name" value="7TMR_DISM_rcpt_extracell_dom1"/>
</dbReference>
<dbReference type="Pfam" id="PF07695">
    <property type="entry name" value="7TMR-DISM_7TM"/>
    <property type="match status" value="1"/>
</dbReference>
<gene>
    <name evidence="9" type="ORF">DI626_07960</name>
</gene>
<dbReference type="InterPro" id="IPR003661">
    <property type="entry name" value="HisK_dim/P_dom"/>
</dbReference>
<evidence type="ECO:0000256" key="6">
    <source>
        <dbReference type="SAM" id="SignalP"/>
    </source>
</evidence>
<evidence type="ECO:0000259" key="8">
    <source>
        <dbReference type="Pfam" id="PF07695"/>
    </source>
</evidence>